<dbReference type="AlphaFoldDB" id="A0A1H1GPV9"/>
<organism evidence="11 12">
    <name type="scientific">Actinopolyspora saharensis</name>
    <dbReference type="NCBI Taxonomy" id="995062"/>
    <lineage>
        <taxon>Bacteria</taxon>
        <taxon>Bacillati</taxon>
        <taxon>Actinomycetota</taxon>
        <taxon>Actinomycetes</taxon>
        <taxon>Actinopolysporales</taxon>
        <taxon>Actinopolysporaceae</taxon>
        <taxon>Actinopolyspora</taxon>
    </lineage>
</organism>
<dbReference type="CDD" id="cd14014">
    <property type="entry name" value="STKc_PknB_like"/>
    <property type="match status" value="1"/>
</dbReference>
<evidence type="ECO:0000256" key="4">
    <source>
        <dbReference type="ARBA" id="ARBA00022741"/>
    </source>
</evidence>
<dbReference type="SUPFAM" id="SSF56112">
    <property type="entry name" value="Protein kinase-like (PK-like)"/>
    <property type="match status" value="1"/>
</dbReference>
<dbReference type="GO" id="GO:0004674">
    <property type="term" value="F:protein serine/threonine kinase activity"/>
    <property type="evidence" value="ECO:0007669"/>
    <property type="project" value="UniProtKB-KW"/>
</dbReference>
<evidence type="ECO:0000256" key="2">
    <source>
        <dbReference type="ARBA" id="ARBA00022527"/>
    </source>
</evidence>
<evidence type="ECO:0000256" key="5">
    <source>
        <dbReference type="ARBA" id="ARBA00022777"/>
    </source>
</evidence>
<feature type="region of interest" description="Disordered" evidence="8">
    <location>
        <begin position="273"/>
        <end position="366"/>
    </location>
</feature>
<reference evidence="12" key="1">
    <citation type="submission" date="2016-10" db="EMBL/GenBank/DDBJ databases">
        <authorList>
            <person name="Varghese N."/>
            <person name="Submissions S."/>
        </authorList>
    </citation>
    <scope>NUCLEOTIDE SEQUENCE [LARGE SCALE GENOMIC DNA]</scope>
    <source>
        <strain evidence="12">DSM 45459</strain>
    </source>
</reference>
<dbReference type="Gene3D" id="3.30.200.20">
    <property type="entry name" value="Phosphorylase Kinase, domain 1"/>
    <property type="match status" value="1"/>
</dbReference>
<feature type="domain" description="Protein kinase" evidence="10">
    <location>
        <begin position="12"/>
        <end position="274"/>
    </location>
</feature>
<evidence type="ECO:0000256" key="1">
    <source>
        <dbReference type="ARBA" id="ARBA00012513"/>
    </source>
</evidence>
<proteinExistence type="predicted"/>
<evidence type="ECO:0000259" key="10">
    <source>
        <dbReference type="PROSITE" id="PS50011"/>
    </source>
</evidence>
<feature type="region of interest" description="Disordered" evidence="8">
    <location>
        <begin position="398"/>
        <end position="469"/>
    </location>
</feature>
<keyword evidence="5" id="KW-0418">Kinase</keyword>
<evidence type="ECO:0000256" key="6">
    <source>
        <dbReference type="ARBA" id="ARBA00022840"/>
    </source>
</evidence>
<keyword evidence="3" id="KW-0808">Transferase</keyword>
<keyword evidence="9" id="KW-0472">Membrane</keyword>
<keyword evidence="4 7" id="KW-0547">Nucleotide-binding</keyword>
<evidence type="ECO:0000256" key="3">
    <source>
        <dbReference type="ARBA" id="ARBA00022679"/>
    </source>
</evidence>
<dbReference type="Proteomes" id="UP000199301">
    <property type="component" value="Unassembled WGS sequence"/>
</dbReference>
<dbReference type="STRING" id="995062.SAMN04489718_3789"/>
<dbReference type="RefSeq" id="WP_092526234.1">
    <property type="nucleotide sequence ID" value="NZ_FNKO01000002.1"/>
</dbReference>
<gene>
    <name evidence="11" type="ORF">SAMN04489718_3789</name>
</gene>
<dbReference type="PROSITE" id="PS00108">
    <property type="entry name" value="PROTEIN_KINASE_ST"/>
    <property type="match status" value="1"/>
</dbReference>
<evidence type="ECO:0000313" key="12">
    <source>
        <dbReference type="Proteomes" id="UP000199301"/>
    </source>
</evidence>
<keyword evidence="2" id="KW-0723">Serine/threonine-protein kinase</keyword>
<accession>A0A1H1GPV9</accession>
<keyword evidence="6 7" id="KW-0067">ATP-binding</keyword>
<dbReference type="Gene3D" id="1.10.510.10">
    <property type="entry name" value="Transferase(Phosphotransferase) domain 1"/>
    <property type="match status" value="1"/>
</dbReference>
<dbReference type="PANTHER" id="PTHR43289">
    <property type="entry name" value="MITOGEN-ACTIVATED PROTEIN KINASE KINASE KINASE 20-RELATED"/>
    <property type="match status" value="1"/>
</dbReference>
<dbReference type="Pfam" id="PF00069">
    <property type="entry name" value="Pkinase"/>
    <property type="match status" value="1"/>
</dbReference>
<dbReference type="SMART" id="SM00220">
    <property type="entry name" value="S_TKc"/>
    <property type="match status" value="1"/>
</dbReference>
<sequence>MSDEGRLIAGRYRLHKSIGSGAMGVVWRAVDERLQRTVAVKQLLLQQGHTEAETREARERSMREGRIAARLQHQNAIAVFDVAEEDGQPVLVMEYLPSTSLASRISDGGLLPPVETAGIGAQVAGALAAAHLAGIVHRDLKPGNILIGEDGTSKITDFGISRAVGDVAVTKSGILAGTPAYLSPEVALGRDPAPASDVFSLGSTLYAAIEGHPPFGIDDNAISLLHRVSRGQVEYPRHAGPMTPALMELLRADPVERPTMAQARDMLQAVHDGRPVPGVQSRPQPPAAPPPQPGGNPSPPPSPGMMGPSAPPPPAQQPPPAARQQQPTAAAPAGPSAASPAASSAASPPAASPPTRVGSPARSGVDSPRVKRALIGWAVAVVLAALVGILVANAVASEERNGSQAVSAGTRSTSAHSSGSANEAESSASAESNGPTSTTSTETTTSTTESTSSSSPKSAKSSKTSKSVSDKSLARTVRKYYAKVTEDTDATWKMLGPQLKSVGKEDYEEFWDSIEDVKIVNGPRVDGDDRVHVVLRYKREDDKSSTERHVLGMIVRGGEPLINTDSGVS</sequence>
<feature type="compositionally biased region" description="Low complexity" evidence="8">
    <location>
        <begin position="322"/>
        <end position="349"/>
    </location>
</feature>
<feature type="binding site" evidence="7">
    <location>
        <position position="41"/>
    </location>
    <ligand>
        <name>ATP</name>
        <dbReference type="ChEBI" id="CHEBI:30616"/>
    </ligand>
</feature>
<feature type="compositionally biased region" description="Polar residues" evidence="8">
    <location>
        <begin position="402"/>
        <end position="413"/>
    </location>
</feature>
<evidence type="ECO:0000256" key="7">
    <source>
        <dbReference type="PROSITE-ProRule" id="PRU10141"/>
    </source>
</evidence>
<dbReference type="InterPro" id="IPR017441">
    <property type="entry name" value="Protein_kinase_ATP_BS"/>
</dbReference>
<dbReference type="PROSITE" id="PS50011">
    <property type="entry name" value="PROTEIN_KINASE_DOM"/>
    <property type="match status" value="1"/>
</dbReference>
<feature type="compositionally biased region" description="Low complexity" evidence="8">
    <location>
        <begin position="414"/>
        <end position="467"/>
    </location>
</feature>
<name>A0A1H1GPV9_9ACTN</name>
<protein>
    <recommendedName>
        <fullName evidence="1">non-specific serine/threonine protein kinase</fullName>
        <ecNumber evidence="1">2.7.11.1</ecNumber>
    </recommendedName>
</protein>
<keyword evidence="9" id="KW-1133">Transmembrane helix</keyword>
<keyword evidence="9" id="KW-0812">Transmembrane</keyword>
<dbReference type="GO" id="GO:0005524">
    <property type="term" value="F:ATP binding"/>
    <property type="evidence" value="ECO:0007669"/>
    <property type="project" value="UniProtKB-UniRule"/>
</dbReference>
<keyword evidence="12" id="KW-1185">Reference proteome</keyword>
<dbReference type="InterPro" id="IPR011009">
    <property type="entry name" value="Kinase-like_dom_sf"/>
</dbReference>
<dbReference type="EMBL" id="FNKO01000002">
    <property type="protein sequence ID" value="SDR15244.1"/>
    <property type="molecule type" value="Genomic_DNA"/>
</dbReference>
<dbReference type="PROSITE" id="PS00107">
    <property type="entry name" value="PROTEIN_KINASE_ATP"/>
    <property type="match status" value="1"/>
</dbReference>
<evidence type="ECO:0000256" key="9">
    <source>
        <dbReference type="SAM" id="Phobius"/>
    </source>
</evidence>
<evidence type="ECO:0000256" key="8">
    <source>
        <dbReference type="SAM" id="MobiDB-lite"/>
    </source>
</evidence>
<feature type="transmembrane region" description="Helical" evidence="9">
    <location>
        <begin position="374"/>
        <end position="396"/>
    </location>
</feature>
<dbReference type="InterPro" id="IPR008271">
    <property type="entry name" value="Ser/Thr_kinase_AS"/>
</dbReference>
<evidence type="ECO:0000313" key="11">
    <source>
        <dbReference type="EMBL" id="SDR15244.1"/>
    </source>
</evidence>
<dbReference type="EC" id="2.7.11.1" evidence="1"/>
<feature type="compositionally biased region" description="Pro residues" evidence="8">
    <location>
        <begin position="283"/>
        <end position="321"/>
    </location>
</feature>
<dbReference type="PANTHER" id="PTHR43289:SF6">
    <property type="entry name" value="SERINE_THREONINE-PROTEIN KINASE NEKL-3"/>
    <property type="match status" value="1"/>
</dbReference>
<dbReference type="OrthoDB" id="9762169at2"/>
<dbReference type="InterPro" id="IPR000719">
    <property type="entry name" value="Prot_kinase_dom"/>
</dbReference>